<dbReference type="Gene3D" id="3.40.50.410">
    <property type="entry name" value="von Willebrand factor, type A domain"/>
    <property type="match status" value="1"/>
</dbReference>
<keyword evidence="3" id="KW-1185">Reference proteome</keyword>
<keyword evidence="1" id="KW-1133">Transmembrane helix</keyword>
<protein>
    <submittedName>
        <fullName evidence="2">Uncharacterized protein</fullName>
    </submittedName>
</protein>
<gene>
    <name evidence="2" type="ORF">DL1_07580</name>
</gene>
<dbReference type="SUPFAM" id="SSF53300">
    <property type="entry name" value="vWA-like"/>
    <property type="match status" value="1"/>
</dbReference>
<name>A0A074U9U6_9RHOB</name>
<comment type="caution">
    <text evidence="2">The sequence shown here is derived from an EMBL/GenBank/DDBJ whole genome shotgun (WGS) entry which is preliminary data.</text>
</comment>
<dbReference type="AlphaFoldDB" id="A0A074U9U6"/>
<keyword evidence="1" id="KW-0472">Membrane</keyword>
<reference evidence="2 3" key="1">
    <citation type="submission" date="2014-03" db="EMBL/GenBank/DDBJ databases">
        <title>The draft genome sequence of Thioclava dalianensis DLFJ1-1.</title>
        <authorList>
            <person name="Lai Q."/>
            <person name="Shao Z."/>
        </authorList>
    </citation>
    <scope>NUCLEOTIDE SEQUENCE [LARGE SCALE GENOMIC DNA]</scope>
    <source>
        <strain evidence="2 3">DLFJ1-1</strain>
    </source>
</reference>
<evidence type="ECO:0000313" key="3">
    <source>
        <dbReference type="Proteomes" id="UP000027725"/>
    </source>
</evidence>
<sequence>MMNPRLTKLLGKTGFGRTNRIARFARDEDGALILLSLQLLIVMLVITGIAIDLVRQEERRTVIQATLDRATLAAADLDQTLDPKEVVKDYIKKAGLSYLDVDPVVKQGQYDEYRRVTAEVTDNMPTIFGGLLGIKSLKTLGKSQAEEAIGNVEVSMVLDISGSMNFNIYHDSQTKVVQTQYGYQYEANAYAGTYPTRMDRLQPAAVDFVKGLYDQVQPPGSPAGRLSISIVPYNQQVTLGSTLGNIYNLSDDHTKNTCVDVQTLGFNSLAISPTDELQRTMFGDSFDYNGQKPQWNVATMASNQNCKENSSSSVMAFEDDEQATINKINQLSPGGDTAIDIGARWGLALLDPSAQPVSQALYNQNKIGPAMTSHPMQYADASTTADKTALKIMVLMTDGENTRSFSTKMPYRTGPSGFFSTTNDTTFSANNTNDLYWFSQKREDDGLRPYYRFQDKKWLAKNEIGTTKQVCQRKWVSRGRHGGYWKDVCTEEFVALDLYSITWQTIWSKNYSLQYVIRKFLVPPREDIDGADEATIYDEMAIQSQFATKNANLKSICDLAKSKEIKIFTIAVDAPDSGKQVLDDCAYRPSFAYDVSSDNLADAFKSINSSINALRLSN</sequence>
<keyword evidence="1" id="KW-0812">Transmembrane</keyword>
<dbReference type="InterPro" id="IPR036465">
    <property type="entry name" value="vWFA_dom_sf"/>
</dbReference>
<dbReference type="eggNOG" id="COG4655">
    <property type="taxonomic scope" value="Bacteria"/>
</dbReference>
<dbReference type="OrthoDB" id="7522752at2"/>
<dbReference type="STRING" id="1185766.SAMN05216224_101363"/>
<dbReference type="EMBL" id="JHEH01000002">
    <property type="protein sequence ID" value="KEP71462.1"/>
    <property type="molecule type" value="Genomic_DNA"/>
</dbReference>
<evidence type="ECO:0000256" key="1">
    <source>
        <dbReference type="SAM" id="Phobius"/>
    </source>
</evidence>
<accession>A0A074U9U6</accession>
<dbReference type="RefSeq" id="WP_038062126.1">
    <property type="nucleotide sequence ID" value="NZ_FOVB01000001.1"/>
</dbReference>
<organism evidence="2 3">
    <name type="scientific">Thioclava dalianensis</name>
    <dbReference type="NCBI Taxonomy" id="1185766"/>
    <lineage>
        <taxon>Bacteria</taxon>
        <taxon>Pseudomonadati</taxon>
        <taxon>Pseudomonadota</taxon>
        <taxon>Alphaproteobacteria</taxon>
        <taxon>Rhodobacterales</taxon>
        <taxon>Paracoccaceae</taxon>
        <taxon>Thioclava</taxon>
    </lineage>
</organism>
<dbReference type="Proteomes" id="UP000027725">
    <property type="component" value="Unassembled WGS sequence"/>
</dbReference>
<evidence type="ECO:0000313" key="2">
    <source>
        <dbReference type="EMBL" id="KEP71462.1"/>
    </source>
</evidence>
<feature type="transmembrane region" description="Helical" evidence="1">
    <location>
        <begin position="30"/>
        <end position="51"/>
    </location>
</feature>
<proteinExistence type="predicted"/>